<proteinExistence type="predicted"/>
<reference evidence="2 3" key="1">
    <citation type="submission" date="2019-03" db="EMBL/GenBank/DDBJ databases">
        <title>Genomic Encyclopedia of Type Strains, Phase IV (KMG-IV): sequencing the most valuable type-strain genomes for metagenomic binning, comparative biology and taxonomic classification.</title>
        <authorList>
            <person name="Goeker M."/>
        </authorList>
    </citation>
    <scope>NUCLEOTIDE SEQUENCE [LARGE SCALE GENOMIC DNA]</scope>
    <source>
        <strain evidence="2 3">DSM 100059</strain>
    </source>
</reference>
<keyword evidence="1" id="KW-0812">Transmembrane</keyword>
<dbReference type="EMBL" id="SODV01000002">
    <property type="protein sequence ID" value="TDW96125.1"/>
    <property type="molecule type" value="Genomic_DNA"/>
</dbReference>
<protein>
    <submittedName>
        <fullName evidence="2">Uncharacterized protein</fullName>
    </submittedName>
</protein>
<accession>A0A4R8DF92</accession>
<comment type="caution">
    <text evidence="2">The sequence shown here is derived from an EMBL/GenBank/DDBJ whole genome shotgun (WGS) entry which is preliminary data.</text>
</comment>
<evidence type="ECO:0000313" key="3">
    <source>
        <dbReference type="Proteomes" id="UP000294498"/>
    </source>
</evidence>
<keyword evidence="1" id="KW-1133">Transmembrane helix</keyword>
<sequence length="40" mass="4367">MVNSMLPEVAAGVITSVTIILIVVFNVVRFNKEQKGKIHA</sequence>
<keyword evidence="1" id="KW-0472">Membrane</keyword>
<feature type="transmembrane region" description="Helical" evidence="1">
    <location>
        <begin position="6"/>
        <end position="28"/>
    </location>
</feature>
<dbReference type="AlphaFoldDB" id="A0A4R8DF92"/>
<dbReference type="Proteomes" id="UP000294498">
    <property type="component" value="Unassembled WGS sequence"/>
</dbReference>
<keyword evidence="3" id="KW-1185">Reference proteome</keyword>
<gene>
    <name evidence="2" type="ORF">EDB95_3948</name>
</gene>
<evidence type="ECO:0000256" key="1">
    <source>
        <dbReference type="SAM" id="Phobius"/>
    </source>
</evidence>
<evidence type="ECO:0000313" key="2">
    <source>
        <dbReference type="EMBL" id="TDW96125.1"/>
    </source>
</evidence>
<organism evidence="2 3">
    <name type="scientific">Dinghuibacter silviterrae</name>
    <dbReference type="NCBI Taxonomy" id="1539049"/>
    <lineage>
        <taxon>Bacteria</taxon>
        <taxon>Pseudomonadati</taxon>
        <taxon>Bacteroidota</taxon>
        <taxon>Chitinophagia</taxon>
        <taxon>Chitinophagales</taxon>
        <taxon>Chitinophagaceae</taxon>
        <taxon>Dinghuibacter</taxon>
    </lineage>
</organism>
<name>A0A4R8DF92_9BACT</name>